<evidence type="ECO:0000313" key="2">
    <source>
        <dbReference type="Proteomes" id="UP000887013"/>
    </source>
</evidence>
<dbReference type="Proteomes" id="UP000887013">
    <property type="component" value="Unassembled WGS sequence"/>
</dbReference>
<dbReference type="EMBL" id="BMAW01096136">
    <property type="protein sequence ID" value="GFS73408.1"/>
    <property type="molecule type" value="Genomic_DNA"/>
</dbReference>
<organism evidence="1 2">
    <name type="scientific">Nephila pilipes</name>
    <name type="common">Giant wood spider</name>
    <name type="synonym">Nephila maculata</name>
    <dbReference type="NCBI Taxonomy" id="299642"/>
    <lineage>
        <taxon>Eukaryota</taxon>
        <taxon>Metazoa</taxon>
        <taxon>Ecdysozoa</taxon>
        <taxon>Arthropoda</taxon>
        <taxon>Chelicerata</taxon>
        <taxon>Arachnida</taxon>
        <taxon>Araneae</taxon>
        <taxon>Araneomorphae</taxon>
        <taxon>Entelegynae</taxon>
        <taxon>Araneoidea</taxon>
        <taxon>Nephilidae</taxon>
        <taxon>Nephila</taxon>
    </lineage>
</organism>
<reference evidence="1" key="1">
    <citation type="submission" date="2020-08" db="EMBL/GenBank/DDBJ databases">
        <title>Multicomponent nature underlies the extraordinary mechanical properties of spider dragline silk.</title>
        <authorList>
            <person name="Kono N."/>
            <person name="Nakamura H."/>
            <person name="Mori M."/>
            <person name="Yoshida Y."/>
            <person name="Ohtoshi R."/>
            <person name="Malay A.D."/>
            <person name="Moran D.A.P."/>
            <person name="Tomita M."/>
            <person name="Numata K."/>
            <person name="Arakawa K."/>
        </authorList>
    </citation>
    <scope>NUCLEOTIDE SEQUENCE</scope>
</reference>
<proteinExistence type="predicted"/>
<protein>
    <submittedName>
        <fullName evidence="1">Uncharacterized protein</fullName>
    </submittedName>
</protein>
<gene>
    <name evidence="1" type="primary">AVEN_50694_1</name>
    <name evidence="1" type="ORF">NPIL_688731</name>
</gene>
<comment type="caution">
    <text evidence="1">The sequence shown here is derived from an EMBL/GenBank/DDBJ whole genome shotgun (WGS) entry which is preliminary data.</text>
</comment>
<evidence type="ECO:0000313" key="1">
    <source>
        <dbReference type="EMBL" id="GFS73408.1"/>
    </source>
</evidence>
<name>A0A8X6MR90_NEPPI</name>
<dbReference type="OrthoDB" id="6434737at2759"/>
<sequence length="107" mass="12302">MSCGAELAKRRTEQASISGGIRAAINRRLSRPGVYDSPEASKSSELQLADCQRVRYQDELEEKRPKDEMEHELEKLKLENERNAVYNNEIPEKIKSCETLIIYSDLM</sequence>
<accession>A0A8X6MR90</accession>
<keyword evidence="2" id="KW-1185">Reference proteome</keyword>
<dbReference type="AlphaFoldDB" id="A0A8X6MR90"/>